<dbReference type="GO" id="GO:0016491">
    <property type="term" value="F:oxidoreductase activity"/>
    <property type="evidence" value="ECO:0007669"/>
    <property type="project" value="UniProtKB-KW"/>
</dbReference>
<keyword evidence="5" id="KW-1185">Reference proteome</keyword>
<dbReference type="Pfam" id="PF11807">
    <property type="entry name" value="UstYa"/>
    <property type="match status" value="1"/>
</dbReference>
<evidence type="ECO:0000256" key="2">
    <source>
        <dbReference type="ARBA" id="ARBA00023002"/>
    </source>
</evidence>
<dbReference type="PANTHER" id="PTHR33365">
    <property type="entry name" value="YALI0B05434P"/>
    <property type="match status" value="1"/>
</dbReference>
<evidence type="ECO:0000256" key="3">
    <source>
        <dbReference type="ARBA" id="ARBA00035112"/>
    </source>
</evidence>
<keyword evidence="2" id="KW-0560">Oxidoreductase</keyword>
<comment type="caution">
    <text evidence="4">The sequence shown here is derived from an EMBL/GenBank/DDBJ whole genome shotgun (WGS) entry which is preliminary data.</text>
</comment>
<dbReference type="Proteomes" id="UP001218218">
    <property type="component" value="Unassembled WGS sequence"/>
</dbReference>
<dbReference type="AlphaFoldDB" id="A0AAD7EM03"/>
<comment type="pathway">
    <text evidence="1">Mycotoxin biosynthesis.</text>
</comment>
<dbReference type="InterPro" id="IPR021765">
    <property type="entry name" value="UstYa-like"/>
</dbReference>
<evidence type="ECO:0000313" key="4">
    <source>
        <dbReference type="EMBL" id="KAJ7336928.1"/>
    </source>
</evidence>
<name>A0AAD7EM03_9AGAR</name>
<organism evidence="4 5">
    <name type="scientific">Mycena albidolilacea</name>
    <dbReference type="NCBI Taxonomy" id="1033008"/>
    <lineage>
        <taxon>Eukaryota</taxon>
        <taxon>Fungi</taxon>
        <taxon>Dikarya</taxon>
        <taxon>Basidiomycota</taxon>
        <taxon>Agaricomycotina</taxon>
        <taxon>Agaricomycetes</taxon>
        <taxon>Agaricomycetidae</taxon>
        <taxon>Agaricales</taxon>
        <taxon>Marasmiineae</taxon>
        <taxon>Mycenaceae</taxon>
        <taxon>Mycena</taxon>
    </lineage>
</organism>
<dbReference type="PROSITE" id="PS51257">
    <property type="entry name" value="PROKAR_LIPOPROTEIN"/>
    <property type="match status" value="1"/>
</dbReference>
<reference evidence="4" key="1">
    <citation type="submission" date="2023-03" db="EMBL/GenBank/DDBJ databases">
        <title>Massive genome expansion in bonnet fungi (Mycena s.s.) driven by repeated elements and novel gene families across ecological guilds.</title>
        <authorList>
            <consortium name="Lawrence Berkeley National Laboratory"/>
            <person name="Harder C.B."/>
            <person name="Miyauchi S."/>
            <person name="Viragh M."/>
            <person name="Kuo A."/>
            <person name="Thoen E."/>
            <person name="Andreopoulos B."/>
            <person name="Lu D."/>
            <person name="Skrede I."/>
            <person name="Drula E."/>
            <person name="Henrissat B."/>
            <person name="Morin E."/>
            <person name="Kohler A."/>
            <person name="Barry K."/>
            <person name="LaButti K."/>
            <person name="Morin E."/>
            <person name="Salamov A."/>
            <person name="Lipzen A."/>
            <person name="Mereny Z."/>
            <person name="Hegedus B."/>
            <person name="Baldrian P."/>
            <person name="Stursova M."/>
            <person name="Weitz H."/>
            <person name="Taylor A."/>
            <person name="Grigoriev I.V."/>
            <person name="Nagy L.G."/>
            <person name="Martin F."/>
            <person name="Kauserud H."/>
        </authorList>
    </citation>
    <scope>NUCLEOTIDE SEQUENCE</scope>
    <source>
        <strain evidence="4">CBHHK002</strain>
    </source>
</reference>
<evidence type="ECO:0000256" key="1">
    <source>
        <dbReference type="ARBA" id="ARBA00004685"/>
    </source>
</evidence>
<dbReference type="PANTHER" id="PTHR33365:SF11">
    <property type="entry name" value="TAT PATHWAY SIGNAL SEQUENCE"/>
    <property type="match status" value="1"/>
</dbReference>
<comment type="similarity">
    <text evidence="3">Belongs to the ustYa family.</text>
</comment>
<protein>
    <recommendedName>
        <fullName evidence="6">Oxidase ustYa</fullName>
    </recommendedName>
</protein>
<sequence length="213" mass="23573">MQTRTPSHRTTILLTLATILSCTLNAVVLIHSRRQSTSYTESRKARPHNFEYTHLPLEVPASFSPSTMVMQTPDIDYPVSDDRKWATVVPPHLGFIRLGPDGTPFSIAMFHQLHCVNGIRFAYRGARDGLFKTPEALAKSFGHANHCFDILRHGVLCAADTTLARVGTGNGTEVVRQCVVDHAEAKAYVASNQAFWEGVPFKKDETTTYVDSG</sequence>
<evidence type="ECO:0000313" key="5">
    <source>
        <dbReference type="Proteomes" id="UP001218218"/>
    </source>
</evidence>
<evidence type="ECO:0008006" key="6">
    <source>
        <dbReference type="Google" id="ProtNLM"/>
    </source>
</evidence>
<accession>A0AAD7EM03</accession>
<dbReference type="GO" id="GO:0043386">
    <property type="term" value="P:mycotoxin biosynthetic process"/>
    <property type="evidence" value="ECO:0007669"/>
    <property type="project" value="InterPro"/>
</dbReference>
<gene>
    <name evidence="4" type="ORF">DFH08DRAFT_877730</name>
</gene>
<proteinExistence type="inferred from homology"/>
<dbReference type="EMBL" id="JARIHO010000030">
    <property type="protein sequence ID" value="KAJ7336928.1"/>
    <property type="molecule type" value="Genomic_DNA"/>
</dbReference>